<keyword evidence="1" id="KW-1133">Transmembrane helix</keyword>
<protein>
    <submittedName>
        <fullName evidence="2">Uncharacterized protein</fullName>
    </submittedName>
</protein>
<sequence>MDSFQCGQGCYDLSQCFEKYIQNKLESPMPWIGMYIAAASVVCSLAMAADAFHGFRSKMLWFPCLMCVLNALSLAGVDIRTAIVHSEDETFSAYKWSIKWILYVQSIGVALGTIAPAFRWFTAARFKCSGEPGIPKETLKNIWNEVDKMTEKGKRQKPINLIELLHKSYSFNGVREFDNNRVPSLHTQEPPNSWSLPVVTLTCIAIALPNISNDNANQLVRCVEKGLTLLKLTEKSLDKNGALAIIRNAADVVWVGVDLYCQWQDKDLRETSLHGRTSKETLEELSNEAKRTVKQFLGEVNDFLMDNPLNWPVKIIAANSMYRIRAMSDLQNRMLTPEP</sequence>
<feature type="transmembrane region" description="Helical" evidence="1">
    <location>
        <begin position="59"/>
        <end position="80"/>
    </location>
</feature>
<evidence type="ECO:0000313" key="3">
    <source>
        <dbReference type="Proteomes" id="UP000834106"/>
    </source>
</evidence>
<evidence type="ECO:0000313" key="2">
    <source>
        <dbReference type="EMBL" id="CAI9787310.1"/>
    </source>
</evidence>
<reference evidence="2" key="1">
    <citation type="submission" date="2023-05" db="EMBL/GenBank/DDBJ databases">
        <authorList>
            <person name="Huff M."/>
        </authorList>
    </citation>
    <scope>NUCLEOTIDE SEQUENCE</scope>
</reference>
<feature type="transmembrane region" description="Helical" evidence="1">
    <location>
        <begin position="32"/>
        <end position="52"/>
    </location>
</feature>
<keyword evidence="1" id="KW-0812">Transmembrane</keyword>
<dbReference type="EMBL" id="OU503058">
    <property type="protein sequence ID" value="CAI9787310.1"/>
    <property type="molecule type" value="Genomic_DNA"/>
</dbReference>
<feature type="transmembrane region" description="Helical" evidence="1">
    <location>
        <begin position="100"/>
        <end position="121"/>
    </location>
</feature>
<proteinExistence type="predicted"/>
<name>A0AAD2AFZ7_9LAMI</name>
<dbReference type="PANTHER" id="PTHR35307">
    <property type="entry name" value="PROTEIN, PUTATIVE-RELATED"/>
    <property type="match status" value="1"/>
</dbReference>
<organism evidence="2 3">
    <name type="scientific">Fraxinus pennsylvanica</name>
    <dbReference type="NCBI Taxonomy" id="56036"/>
    <lineage>
        <taxon>Eukaryota</taxon>
        <taxon>Viridiplantae</taxon>
        <taxon>Streptophyta</taxon>
        <taxon>Embryophyta</taxon>
        <taxon>Tracheophyta</taxon>
        <taxon>Spermatophyta</taxon>
        <taxon>Magnoliopsida</taxon>
        <taxon>eudicotyledons</taxon>
        <taxon>Gunneridae</taxon>
        <taxon>Pentapetalae</taxon>
        <taxon>asterids</taxon>
        <taxon>lamiids</taxon>
        <taxon>Lamiales</taxon>
        <taxon>Oleaceae</taxon>
        <taxon>Oleeae</taxon>
        <taxon>Fraxinus</taxon>
    </lineage>
</organism>
<dbReference type="PANTHER" id="PTHR35307:SF3">
    <property type="entry name" value="DUF4220 DOMAIN-CONTAINING PROTEIN"/>
    <property type="match status" value="1"/>
</dbReference>
<evidence type="ECO:0000256" key="1">
    <source>
        <dbReference type="SAM" id="Phobius"/>
    </source>
</evidence>
<keyword evidence="1" id="KW-0472">Membrane</keyword>
<dbReference type="AlphaFoldDB" id="A0AAD2AFZ7"/>
<keyword evidence="3" id="KW-1185">Reference proteome</keyword>
<gene>
    <name evidence="2" type="ORF">FPE_LOCUS34740</name>
</gene>
<accession>A0AAD2AFZ7</accession>
<dbReference type="Proteomes" id="UP000834106">
    <property type="component" value="Chromosome 23"/>
</dbReference>